<dbReference type="PRINTS" id="PR00038">
    <property type="entry name" value="HTHLUXR"/>
</dbReference>
<proteinExistence type="predicted"/>
<evidence type="ECO:0000313" key="4">
    <source>
        <dbReference type="Proteomes" id="UP000587070"/>
    </source>
</evidence>
<dbReference type="InterPro" id="IPR039420">
    <property type="entry name" value="WalR-like"/>
</dbReference>
<dbReference type="EMBL" id="JACIGE010000015">
    <property type="protein sequence ID" value="MBB4248950.1"/>
    <property type="molecule type" value="Genomic_DNA"/>
</dbReference>
<dbReference type="GO" id="GO:0003677">
    <property type="term" value="F:DNA binding"/>
    <property type="evidence" value="ECO:0007669"/>
    <property type="project" value="UniProtKB-KW"/>
</dbReference>
<dbReference type="Gene3D" id="3.40.50.2300">
    <property type="match status" value="1"/>
</dbReference>
<dbReference type="AlphaFoldDB" id="A0A840GDL5"/>
<name>A0A840GDL5_RHOTE</name>
<sequence>MERIIFITSSRVPPVRWRQAFPRAEIVDSLPAGVGEGSLVWLHNLTPAQLPGGQRPAGARFIVMHDEPSDAAGLTALAQGASGYCHAHATPELLQTIAEVVRKQGLWVGESLLNRLLGGISVRSPMAGKHESHPALTTLSEREREVALCIARGEPNKTIARRLDIAERTVKAHLTSVFEKLGVRDRLQLALLLNSAG</sequence>
<dbReference type="Proteomes" id="UP000587070">
    <property type="component" value="Unassembled WGS sequence"/>
</dbReference>
<dbReference type="InterPro" id="IPR016032">
    <property type="entry name" value="Sig_transdc_resp-reg_C-effctor"/>
</dbReference>
<evidence type="ECO:0000313" key="3">
    <source>
        <dbReference type="EMBL" id="MBB4248950.1"/>
    </source>
</evidence>
<keyword evidence="1 3" id="KW-0238">DNA-binding</keyword>
<dbReference type="PROSITE" id="PS00622">
    <property type="entry name" value="HTH_LUXR_1"/>
    <property type="match status" value="1"/>
</dbReference>
<gene>
    <name evidence="3" type="ORF">GGD90_003352</name>
</gene>
<keyword evidence="4" id="KW-1185">Reference proteome</keyword>
<protein>
    <submittedName>
        <fullName evidence="3">DNA-binding NarL/FixJ family response regulator</fullName>
    </submittedName>
</protein>
<dbReference type="Pfam" id="PF00196">
    <property type="entry name" value="GerE"/>
    <property type="match status" value="1"/>
</dbReference>
<evidence type="ECO:0000259" key="2">
    <source>
        <dbReference type="PROSITE" id="PS50043"/>
    </source>
</evidence>
<dbReference type="SMART" id="SM00421">
    <property type="entry name" value="HTH_LUXR"/>
    <property type="match status" value="1"/>
</dbReference>
<dbReference type="PANTHER" id="PTHR43214:SF43">
    <property type="entry name" value="TWO-COMPONENT RESPONSE REGULATOR"/>
    <property type="match status" value="1"/>
</dbReference>
<dbReference type="CDD" id="cd06170">
    <property type="entry name" value="LuxR_C_like"/>
    <property type="match status" value="1"/>
</dbReference>
<dbReference type="GO" id="GO:0006355">
    <property type="term" value="P:regulation of DNA-templated transcription"/>
    <property type="evidence" value="ECO:0007669"/>
    <property type="project" value="InterPro"/>
</dbReference>
<accession>A0A840GDL5</accession>
<dbReference type="InterPro" id="IPR000792">
    <property type="entry name" value="Tscrpt_reg_LuxR_C"/>
</dbReference>
<comment type="caution">
    <text evidence="3">The sequence shown here is derived from an EMBL/GenBank/DDBJ whole genome shotgun (WGS) entry which is preliminary data.</text>
</comment>
<evidence type="ECO:0000256" key="1">
    <source>
        <dbReference type="ARBA" id="ARBA00023125"/>
    </source>
</evidence>
<dbReference type="OrthoDB" id="9794397at2"/>
<dbReference type="SUPFAM" id="SSF46894">
    <property type="entry name" value="C-terminal effector domain of the bipartite response regulators"/>
    <property type="match status" value="1"/>
</dbReference>
<dbReference type="PROSITE" id="PS50043">
    <property type="entry name" value="HTH_LUXR_2"/>
    <property type="match status" value="1"/>
</dbReference>
<organism evidence="3 4">
    <name type="scientific">Rhodocyclus tenuis</name>
    <name type="common">Rhodospirillum tenue</name>
    <dbReference type="NCBI Taxonomy" id="1066"/>
    <lineage>
        <taxon>Bacteria</taxon>
        <taxon>Pseudomonadati</taxon>
        <taxon>Pseudomonadota</taxon>
        <taxon>Betaproteobacteria</taxon>
        <taxon>Rhodocyclales</taxon>
        <taxon>Rhodocyclaceae</taxon>
        <taxon>Rhodocyclus</taxon>
    </lineage>
</organism>
<reference evidence="3 4" key="1">
    <citation type="submission" date="2020-08" db="EMBL/GenBank/DDBJ databases">
        <title>Genome sequencing of Purple Non-Sulfur Bacteria from various extreme environments.</title>
        <authorList>
            <person name="Mayer M."/>
        </authorList>
    </citation>
    <scope>NUCLEOTIDE SEQUENCE [LARGE SCALE GENOMIC DNA]</scope>
    <source>
        <strain evidence="3 4">2761</strain>
    </source>
</reference>
<dbReference type="RefSeq" id="WP_153117850.1">
    <property type="nucleotide sequence ID" value="NZ_JACIGE010000015.1"/>
</dbReference>
<dbReference type="PANTHER" id="PTHR43214">
    <property type="entry name" value="TWO-COMPONENT RESPONSE REGULATOR"/>
    <property type="match status" value="1"/>
</dbReference>
<feature type="domain" description="HTH luxR-type" evidence="2">
    <location>
        <begin position="132"/>
        <end position="197"/>
    </location>
</feature>